<dbReference type="PRINTS" id="PR00081">
    <property type="entry name" value="GDHRDH"/>
</dbReference>
<dbReference type="GO" id="GO:0047038">
    <property type="term" value="F:D-arabinitol 2-dehydrogenase activity"/>
    <property type="evidence" value="ECO:0007669"/>
    <property type="project" value="UniProtKB-EC"/>
</dbReference>
<name>A0A1Y1I8G7_KLENI</name>
<evidence type="ECO:0000256" key="7">
    <source>
        <dbReference type="ARBA" id="ARBA00060719"/>
    </source>
</evidence>
<dbReference type="FunFam" id="3.40.50.720:FF:000240">
    <property type="entry name" value="SDR family oxidoreductase"/>
    <property type="match status" value="1"/>
</dbReference>
<dbReference type="GO" id="GO:0008171">
    <property type="term" value="F:O-methyltransferase activity"/>
    <property type="evidence" value="ECO:0007669"/>
    <property type="project" value="InterPro"/>
</dbReference>
<dbReference type="Proteomes" id="UP000054558">
    <property type="component" value="Unassembled WGS sequence"/>
</dbReference>
<evidence type="ECO:0000256" key="9">
    <source>
        <dbReference type="ARBA" id="ARBA00070881"/>
    </source>
</evidence>
<evidence type="ECO:0000256" key="5">
    <source>
        <dbReference type="ARBA" id="ARBA00023002"/>
    </source>
</evidence>
<dbReference type="GO" id="GO:0005975">
    <property type="term" value="P:carbohydrate metabolic process"/>
    <property type="evidence" value="ECO:0007669"/>
    <property type="project" value="UniProtKB-ARBA"/>
</dbReference>
<dbReference type="SUPFAM" id="SSF53335">
    <property type="entry name" value="S-adenosyl-L-methionine-dependent methyltransferases"/>
    <property type="match status" value="1"/>
</dbReference>
<dbReference type="EC" id="1.1.1.250" evidence="8"/>
<organism evidence="11 12">
    <name type="scientific">Klebsormidium nitens</name>
    <name type="common">Green alga</name>
    <name type="synonym">Ulothrix nitens</name>
    <dbReference type="NCBI Taxonomy" id="105231"/>
    <lineage>
        <taxon>Eukaryota</taxon>
        <taxon>Viridiplantae</taxon>
        <taxon>Streptophyta</taxon>
        <taxon>Klebsormidiophyceae</taxon>
        <taxon>Klebsormidiales</taxon>
        <taxon>Klebsormidiaceae</taxon>
        <taxon>Klebsormidium</taxon>
    </lineage>
</organism>
<dbReference type="InterPro" id="IPR002935">
    <property type="entry name" value="SAM_O-MeTrfase"/>
</dbReference>
<reference evidence="11 12" key="1">
    <citation type="journal article" date="2014" name="Nat. Commun.">
        <title>Klebsormidium flaccidum genome reveals primary factors for plant terrestrial adaptation.</title>
        <authorList>
            <person name="Hori K."/>
            <person name="Maruyama F."/>
            <person name="Fujisawa T."/>
            <person name="Togashi T."/>
            <person name="Yamamoto N."/>
            <person name="Seo M."/>
            <person name="Sato S."/>
            <person name="Yamada T."/>
            <person name="Mori H."/>
            <person name="Tajima N."/>
            <person name="Moriyama T."/>
            <person name="Ikeuchi M."/>
            <person name="Watanabe M."/>
            <person name="Wada H."/>
            <person name="Kobayashi K."/>
            <person name="Saito M."/>
            <person name="Masuda T."/>
            <person name="Sasaki-Sekimoto Y."/>
            <person name="Mashiguchi K."/>
            <person name="Awai K."/>
            <person name="Shimojima M."/>
            <person name="Masuda S."/>
            <person name="Iwai M."/>
            <person name="Nobusawa T."/>
            <person name="Narise T."/>
            <person name="Kondo S."/>
            <person name="Saito H."/>
            <person name="Sato R."/>
            <person name="Murakawa M."/>
            <person name="Ihara Y."/>
            <person name="Oshima-Yamada Y."/>
            <person name="Ohtaka K."/>
            <person name="Satoh M."/>
            <person name="Sonobe K."/>
            <person name="Ishii M."/>
            <person name="Ohtani R."/>
            <person name="Kanamori-Sato M."/>
            <person name="Honoki R."/>
            <person name="Miyazaki D."/>
            <person name="Mochizuki H."/>
            <person name="Umetsu J."/>
            <person name="Higashi K."/>
            <person name="Shibata D."/>
            <person name="Kamiya Y."/>
            <person name="Sato N."/>
            <person name="Nakamura Y."/>
            <person name="Tabata S."/>
            <person name="Ida S."/>
            <person name="Kurokawa K."/>
            <person name="Ohta H."/>
        </authorList>
    </citation>
    <scope>NUCLEOTIDE SEQUENCE [LARGE SCALE GENOMIC DNA]</scope>
    <source>
        <strain evidence="11 12">NIES-2285</strain>
    </source>
</reference>
<dbReference type="STRING" id="105231.A0A1Y1I8G7"/>
<dbReference type="PROSITE" id="PS51682">
    <property type="entry name" value="SAM_OMT_I"/>
    <property type="match status" value="1"/>
</dbReference>
<proteinExistence type="inferred from homology"/>
<dbReference type="Pfam" id="PF13561">
    <property type="entry name" value="adh_short_C2"/>
    <property type="match status" value="1"/>
</dbReference>
<keyword evidence="3" id="KW-0808">Transferase</keyword>
<evidence type="ECO:0000313" key="12">
    <source>
        <dbReference type="Proteomes" id="UP000054558"/>
    </source>
</evidence>
<comment type="similarity">
    <text evidence="6">Belongs to the class I-like SAM-binding methyltransferase superfamily. Cation-dependent O-methyltransferase family.</text>
</comment>
<dbReference type="OMA" id="IFACAET"/>
<dbReference type="CDD" id="cd02440">
    <property type="entry name" value="AdoMet_MTases"/>
    <property type="match status" value="1"/>
</dbReference>
<evidence type="ECO:0000256" key="10">
    <source>
        <dbReference type="SAM" id="MobiDB-lite"/>
    </source>
</evidence>
<dbReference type="EMBL" id="DF237165">
    <property type="protein sequence ID" value="GAQ84997.1"/>
    <property type="molecule type" value="Genomic_DNA"/>
</dbReference>
<dbReference type="PANTHER" id="PTHR42760:SF115">
    <property type="entry name" value="3-OXOACYL-[ACYL-CARRIER-PROTEIN] REDUCTASE FABG"/>
    <property type="match status" value="1"/>
</dbReference>
<comment type="similarity">
    <text evidence="1">Belongs to the short-chain dehydrogenases/reductases (SDR) family.</text>
</comment>
<dbReference type="AlphaFoldDB" id="A0A1Y1I8G7"/>
<protein>
    <recommendedName>
        <fullName evidence="9">D-arabinitol 2-dehydrogenase [ribulose-forming]</fullName>
        <ecNumber evidence="8">1.1.1.250</ecNumber>
    </recommendedName>
</protein>
<evidence type="ECO:0000256" key="1">
    <source>
        <dbReference type="ARBA" id="ARBA00006484"/>
    </source>
</evidence>
<dbReference type="Gene3D" id="3.40.50.720">
    <property type="entry name" value="NAD(P)-binding Rossmann-like Domain"/>
    <property type="match status" value="1"/>
</dbReference>
<dbReference type="GO" id="GO:0016616">
    <property type="term" value="F:oxidoreductase activity, acting on the CH-OH group of donors, NAD or NADP as acceptor"/>
    <property type="evidence" value="ECO:0000318"/>
    <property type="project" value="GO_Central"/>
</dbReference>
<dbReference type="Gene3D" id="3.40.50.150">
    <property type="entry name" value="Vaccinia Virus protein VP39"/>
    <property type="match status" value="1"/>
</dbReference>
<keyword evidence="5" id="KW-0560">Oxidoreductase</keyword>
<dbReference type="PANTHER" id="PTHR42760">
    <property type="entry name" value="SHORT-CHAIN DEHYDROGENASES/REDUCTASES FAMILY MEMBER"/>
    <property type="match status" value="1"/>
</dbReference>
<keyword evidence="4" id="KW-0949">S-adenosyl-L-methionine</keyword>
<evidence type="ECO:0000256" key="4">
    <source>
        <dbReference type="ARBA" id="ARBA00022691"/>
    </source>
</evidence>
<dbReference type="SUPFAM" id="SSF51735">
    <property type="entry name" value="NAD(P)-binding Rossmann-fold domains"/>
    <property type="match status" value="1"/>
</dbReference>
<dbReference type="OrthoDB" id="294295at2759"/>
<evidence type="ECO:0000313" key="11">
    <source>
        <dbReference type="EMBL" id="GAQ84997.1"/>
    </source>
</evidence>
<dbReference type="InterPro" id="IPR036291">
    <property type="entry name" value="NAD(P)-bd_dom_sf"/>
</dbReference>
<keyword evidence="2" id="KW-0489">Methyltransferase</keyword>
<sequence length="567" mass="60557">MPAPAPPSSLPLSDQMNGNGAAQPKAGTPEGVHATGQPDTPIEVITDLLQRAMTGNSVEEVKGAVQKALAVAGGLDPYLEKVSSKPSELINELITASMNAPWSDFHAQGKTIFKQKKECCAGSLEGQFLRSLVQLTHATSVLEVGMFTGTSTLAMAQALPDFGKVYALDIEPFLKEFTAPYFEKSGLQNRIEVVVGPANESIEKLAQRGVRFDIAFLDADKSGYLGYYKQLMDNDLIVPGGIVVVDNSLMKGRVYAPSEEDEMADAIREFNEYVSNDPRVEVVAIPLRDGINIVTRRPVKGDEIVTGVGSSNILQRFKLVSKVALITGAGQGIGRAFAHALGEAGAAVAVVDINKGKAEEVVAELRGKGIRSIAIQADVTQKKDCKRMVDETVAALGGLHIAVNNAGINRNASAEETSEEDWDATFSLNTKGVFMSCQAEGEVFLAQKYGKIINTASMATLLVPHPQKQIAYNSSKAAVVKITQTLACEWADRGVNVNCISPGIVETALIMESPTLKPLVSEWLSQIPKGRLASVADLQTAIVYLASDASNYMVGHNLVIEGGQSLW</sequence>
<keyword evidence="12" id="KW-1185">Reference proteome</keyword>
<comment type="pathway">
    <text evidence="7">Carbohydrate metabolism; D-arabinitol metabolism.</text>
</comment>
<accession>A0A1Y1I8G7</accession>
<evidence type="ECO:0000256" key="3">
    <source>
        <dbReference type="ARBA" id="ARBA00022679"/>
    </source>
</evidence>
<dbReference type="GO" id="GO:0032259">
    <property type="term" value="P:methylation"/>
    <property type="evidence" value="ECO:0007669"/>
    <property type="project" value="UniProtKB-KW"/>
</dbReference>
<feature type="region of interest" description="Disordered" evidence="10">
    <location>
        <begin position="1"/>
        <end position="39"/>
    </location>
</feature>
<dbReference type="PRINTS" id="PR00080">
    <property type="entry name" value="SDRFAMILY"/>
</dbReference>
<gene>
    <name evidence="11" type="ORF">KFL_002160070</name>
</gene>
<dbReference type="Pfam" id="PF01596">
    <property type="entry name" value="Methyltransf_3"/>
    <property type="match status" value="1"/>
</dbReference>
<evidence type="ECO:0000256" key="8">
    <source>
        <dbReference type="ARBA" id="ARBA00066831"/>
    </source>
</evidence>
<evidence type="ECO:0000256" key="6">
    <source>
        <dbReference type="ARBA" id="ARBA00023453"/>
    </source>
</evidence>
<dbReference type="InterPro" id="IPR029063">
    <property type="entry name" value="SAM-dependent_MTases_sf"/>
</dbReference>
<evidence type="ECO:0000256" key="2">
    <source>
        <dbReference type="ARBA" id="ARBA00022603"/>
    </source>
</evidence>
<dbReference type="InterPro" id="IPR002347">
    <property type="entry name" value="SDR_fam"/>
</dbReference>